<name>A0ABX5YGP2_9PLAN</name>
<sequence length="31" mass="3327">MRIAMPLLLRITVCYLGLVDGTVLAAPLPTD</sequence>
<keyword evidence="2" id="KW-1185">Reference proteome</keyword>
<protein>
    <submittedName>
        <fullName evidence="1">Uncharacterized protein</fullName>
    </submittedName>
</protein>
<evidence type="ECO:0000313" key="2">
    <source>
        <dbReference type="Proteomes" id="UP000322887"/>
    </source>
</evidence>
<dbReference type="EMBL" id="CP042910">
    <property type="protein sequence ID" value="QEG14861.1"/>
    <property type="molecule type" value="Genomic_DNA"/>
</dbReference>
<proteinExistence type="predicted"/>
<organism evidence="1 2">
    <name type="scientific">Gimesia maris</name>
    <dbReference type="NCBI Taxonomy" id="122"/>
    <lineage>
        <taxon>Bacteria</taxon>
        <taxon>Pseudomonadati</taxon>
        <taxon>Planctomycetota</taxon>
        <taxon>Planctomycetia</taxon>
        <taxon>Planctomycetales</taxon>
        <taxon>Planctomycetaceae</taxon>
        <taxon>Gimesia</taxon>
    </lineage>
</organism>
<dbReference type="Proteomes" id="UP000322887">
    <property type="component" value="Chromosome"/>
</dbReference>
<gene>
    <name evidence="1" type="ORF">GmarT_06980</name>
</gene>
<evidence type="ECO:0000313" key="1">
    <source>
        <dbReference type="EMBL" id="QEG14861.1"/>
    </source>
</evidence>
<accession>A0ABX5YGP2</accession>
<reference evidence="1 2" key="1">
    <citation type="submission" date="2019-08" db="EMBL/GenBank/DDBJ databases">
        <title>Deep-cultivation of Planctomycetes and their phenomic and genomic characterization uncovers novel biology.</title>
        <authorList>
            <person name="Wiegand S."/>
            <person name="Jogler M."/>
            <person name="Boedeker C."/>
            <person name="Pinto D."/>
            <person name="Vollmers J."/>
            <person name="Rivas-Marin E."/>
            <person name="Kohn T."/>
            <person name="Peeters S.H."/>
            <person name="Heuer A."/>
            <person name="Rast P."/>
            <person name="Oberbeckmann S."/>
            <person name="Bunk B."/>
            <person name="Jeske O."/>
            <person name="Meyerdierks A."/>
            <person name="Storesund J.E."/>
            <person name="Kallscheuer N."/>
            <person name="Luecker S."/>
            <person name="Lage O.M."/>
            <person name="Pohl T."/>
            <person name="Merkel B.J."/>
            <person name="Hornburger P."/>
            <person name="Mueller R.-W."/>
            <person name="Bruemmer F."/>
            <person name="Labrenz M."/>
            <person name="Spormann A.M."/>
            <person name="Op den Camp H."/>
            <person name="Overmann J."/>
            <person name="Amann R."/>
            <person name="Jetten M.S.M."/>
            <person name="Mascher T."/>
            <person name="Medema M.H."/>
            <person name="Devos D.P."/>
            <person name="Kaster A.-K."/>
            <person name="Ovreas L."/>
            <person name="Rohde M."/>
            <person name="Galperin M.Y."/>
            <person name="Jogler C."/>
        </authorList>
    </citation>
    <scope>NUCLEOTIDE SEQUENCE [LARGE SCALE GENOMIC DNA]</scope>
    <source>
        <strain evidence="1 2">DSM 8797</strain>
    </source>
</reference>